<name>A0A1I0F100_9FIRM</name>
<keyword evidence="2" id="KW-1185">Reference proteome</keyword>
<proteinExistence type="predicted"/>
<reference evidence="1 2" key="1">
    <citation type="submission" date="2016-10" db="EMBL/GenBank/DDBJ databases">
        <authorList>
            <person name="de Groot N.N."/>
        </authorList>
    </citation>
    <scope>NUCLEOTIDE SEQUENCE [LARGE SCALE GENOMIC DNA]</scope>
    <source>
        <strain evidence="1 2">DSM 18979</strain>
    </source>
</reference>
<dbReference type="STRING" id="426128.SAMN05660297_02631"/>
<dbReference type="AlphaFoldDB" id="A0A1I0F100"/>
<dbReference type="RefSeq" id="WP_170834818.1">
    <property type="nucleotide sequence ID" value="NZ_FOHU01000013.1"/>
</dbReference>
<accession>A0A1I0F100</accession>
<sequence length="58" mass="6783">MKNILTSISRRKLYEKEYSPDNTSISLIESDKEEQEDYYNPLAQLLTLMVKELDNASI</sequence>
<organism evidence="1 2">
    <name type="scientific">Natronincola peptidivorans</name>
    <dbReference type="NCBI Taxonomy" id="426128"/>
    <lineage>
        <taxon>Bacteria</taxon>
        <taxon>Bacillati</taxon>
        <taxon>Bacillota</taxon>
        <taxon>Clostridia</taxon>
        <taxon>Peptostreptococcales</taxon>
        <taxon>Natronincolaceae</taxon>
        <taxon>Natronincola</taxon>
    </lineage>
</organism>
<dbReference type="Proteomes" id="UP000199568">
    <property type="component" value="Unassembled WGS sequence"/>
</dbReference>
<evidence type="ECO:0000313" key="2">
    <source>
        <dbReference type="Proteomes" id="UP000199568"/>
    </source>
</evidence>
<protein>
    <submittedName>
        <fullName evidence="1">Uncharacterized protein</fullName>
    </submittedName>
</protein>
<dbReference type="EMBL" id="FOHU01000013">
    <property type="protein sequence ID" value="SET51639.1"/>
    <property type="molecule type" value="Genomic_DNA"/>
</dbReference>
<gene>
    <name evidence="1" type="ORF">SAMN05660297_02631</name>
</gene>
<evidence type="ECO:0000313" key="1">
    <source>
        <dbReference type="EMBL" id="SET51639.1"/>
    </source>
</evidence>